<feature type="domain" description="Pyrrolo-quinoline quinone repeat" evidence="2">
    <location>
        <begin position="123"/>
        <end position="304"/>
    </location>
</feature>
<gene>
    <name evidence="3" type="ORF">Fuma_03253</name>
</gene>
<reference evidence="3 4" key="1">
    <citation type="journal article" date="2016" name="Front. Microbiol.">
        <title>Fuerstia marisgermanicae gen. nov., sp. nov., an Unusual Member of the Phylum Planctomycetes from the German Wadden Sea.</title>
        <authorList>
            <person name="Kohn T."/>
            <person name="Heuer A."/>
            <person name="Jogler M."/>
            <person name="Vollmers J."/>
            <person name="Boedeker C."/>
            <person name="Bunk B."/>
            <person name="Rast P."/>
            <person name="Borchert D."/>
            <person name="Glockner I."/>
            <person name="Freese H.M."/>
            <person name="Klenk H.P."/>
            <person name="Overmann J."/>
            <person name="Kaster A.K."/>
            <person name="Rohde M."/>
            <person name="Wiegand S."/>
            <person name="Jogler C."/>
        </authorList>
    </citation>
    <scope>NUCLEOTIDE SEQUENCE [LARGE SCALE GENOMIC DNA]</scope>
    <source>
        <strain evidence="3 4">NH11</strain>
    </source>
</reference>
<dbReference type="InterPro" id="IPR002372">
    <property type="entry name" value="PQQ_rpt_dom"/>
</dbReference>
<dbReference type="SMART" id="SM00564">
    <property type="entry name" value="PQQ"/>
    <property type="match status" value="4"/>
</dbReference>
<evidence type="ECO:0000259" key="2">
    <source>
        <dbReference type="Pfam" id="PF13360"/>
    </source>
</evidence>
<dbReference type="KEGG" id="fmr:Fuma_03253"/>
<keyword evidence="1" id="KW-0732">Signal</keyword>
<dbReference type="RefSeq" id="WP_083732094.1">
    <property type="nucleotide sequence ID" value="NZ_CP017641.1"/>
</dbReference>
<accession>A0A1P8WHV4</accession>
<protein>
    <submittedName>
        <fullName evidence="3">Outer membrane biogenesis protein</fullName>
    </submittedName>
</protein>
<dbReference type="OrthoDB" id="244732at2"/>
<feature type="chain" id="PRO_5013179331" evidence="1">
    <location>
        <begin position="24"/>
        <end position="494"/>
    </location>
</feature>
<dbReference type="AlphaFoldDB" id="A0A1P8WHV4"/>
<dbReference type="Gene3D" id="2.130.10.10">
    <property type="entry name" value="YVTN repeat-like/Quinoprotein amine dehydrogenase"/>
    <property type="match status" value="3"/>
</dbReference>
<dbReference type="Pfam" id="PF13360">
    <property type="entry name" value="PQQ_2"/>
    <property type="match status" value="1"/>
</dbReference>
<dbReference type="STRING" id="1891926.Fuma_03253"/>
<dbReference type="InterPro" id="IPR018391">
    <property type="entry name" value="PQQ_b-propeller_rpt"/>
</dbReference>
<dbReference type="PANTHER" id="PTHR34512">
    <property type="entry name" value="CELL SURFACE PROTEIN"/>
    <property type="match status" value="1"/>
</dbReference>
<name>A0A1P8WHV4_9PLAN</name>
<evidence type="ECO:0000313" key="3">
    <source>
        <dbReference type="EMBL" id="APZ93635.1"/>
    </source>
</evidence>
<dbReference type="InterPro" id="IPR018247">
    <property type="entry name" value="EF_Hand_1_Ca_BS"/>
</dbReference>
<dbReference type="PANTHER" id="PTHR34512:SF30">
    <property type="entry name" value="OUTER MEMBRANE PROTEIN ASSEMBLY FACTOR BAMB"/>
    <property type="match status" value="1"/>
</dbReference>
<feature type="signal peptide" evidence="1">
    <location>
        <begin position="1"/>
        <end position="23"/>
    </location>
</feature>
<dbReference type="InterPro" id="IPR015943">
    <property type="entry name" value="WD40/YVTN_repeat-like_dom_sf"/>
</dbReference>
<dbReference type="Proteomes" id="UP000187735">
    <property type="component" value="Chromosome"/>
</dbReference>
<proteinExistence type="predicted"/>
<sequence length="494" mass="53586" precursor="true">MLRVMLIAACLCFTQFANTTANAGDWPQFRGPNCSGIANDAGSLPVEFSDTKNVAWSAKLGDSIGSPVVADGRVITSAMVDDKTIGLYAFDAESGKQLWSREWPIGDIDEIHKTNSYAATTAAADDERVYFYFWTLGLVAVDAETGEDVWKKELPIPYFVFKWGAGMSPVLYKDMVLFCQDDDLHPAFYAFDKKTGELRWKDDRNDMAVNYSHPVVCETDAGDEIVVGGTGILVGYDPATGKRLWKAKTLLRNIKTTPVCKDGVVYISLQSGGIANQWLASVDRAETGNADDKLTRDEVQAFVGKRPVPESFYKKTFDKGDLDGDGDLEGAELDIAFLNSDNFAGAAYDAKNPAQEFILAVKAGGRGDVTDTHVLWKKPTKHTDHIVSPLVVNDRMLLVKCGGIATCFNTADGDSVFGPARIRNEGDYFASPVYGDGKVYVASENGKIVVMEEGPELKILAVNDMGDSVLGSPAIVGDALFVRTRGALLKVSAK</sequence>
<dbReference type="InterPro" id="IPR011047">
    <property type="entry name" value="Quinoprotein_ADH-like_sf"/>
</dbReference>
<dbReference type="EMBL" id="CP017641">
    <property type="protein sequence ID" value="APZ93635.1"/>
    <property type="molecule type" value="Genomic_DNA"/>
</dbReference>
<dbReference type="PROSITE" id="PS00018">
    <property type="entry name" value="EF_HAND_1"/>
    <property type="match status" value="1"/>
</dbReference>
<evidence type="ECO:0000313" key="4">
    <source>
        <dbReference type="Proteomes" id="UP000187735"/>
    </source>
</evidence>
<keyword evidence="4" id="KW-1185">Reference proteome</keyword>
<dbReference type="SUPFAM" id="SSF50998">
    <property type="entry name" value="Quinoprotein alcohol dehydrogenase-like"/>
    <property type="match status" value="2"/>
</dbReference>
<evidence type="ECO:0000256" key="1">
    <source>
        <dbReference type="SAM" id="SignalP"/>
    </source>
</evidence>
<organism evidence="3 4">
    <name type="scientific">Fuerstiella marisgermanici</name>
    <dbReference type="NCBI Taxonomy" id="1891926"/>
    <lineage>
        <taxon>Bacteria</taxon>
        <taxon>Pseudomonadati</taxon>
        <taxon>Planctomycetota</taxon>
        <taxon>Planctomycetia</taxon>
        <taxon>Planctomycetales</taxon>
        <taxon>Planctomycetaceae</taxon>
        <taxon>Fuerstiella</taxon>
    </lineage>
</organism>